<evidence type="ECO:0000256" key="4">
    <source>
        <dbReference type="SAM" id="MobiDB-lite"/>
    </source>
</evidence>
<dbReference type="Gene3D" id="2.30.39.10">
    <property type="entry name" value="Alpha-1-antitrypsin, domain 1"/>
    <property type="match status" value="1"/>
</dbReference>
<feature type="region of interest" description="Disordered" evidence="4">
    <location>
        <begin position="356"/>
        <end position="391"/>
    </location>
</feature>
<dbReference type="AlphaFoldDB" id="D7EIU9"/>
<dbReference type="FunCoup" id="D7EIU9">
    <property type="interactions" value="41"/>
</dbReference>
<keyword evidence="2" id="KW-0722">Serine protease inhibitor</keyword>
<evidence type="ECO:0000256" key="3">
    <source>
        <dbReference type="RuleBase" id="RU000411"/>
    </source>
</evidence>
<dbReference type="STRING" id="7070.D7EIU9"/>
<dbReference type="OrthoDB" id="1063785at2759"/>
<dbReference type="eggNOG" id="KOG2392">
    <property type="taxonomic scope" value="Eukaryota"/>
</dbReference>
<dbReference type="InterPro" id="IPR000215">
    <property type="entry name" value="Serpin_fam"/>
</dbReference>
<evidence type="ECO:0000259" key="5">
    <source>
        <dbReference type="SMART" id="SM00093"/>
    </source>
</evidence>
<dbReference type="PANTHER" id="PTHR11461:SF372">
    <property type="entry name" value="ACCESSORY GLAND PROTEIN ACP76A-RELATED"/>
    <property type="match status" value="1"/>
</dbReference>
<dbReference type="InterPro" id="IPR036186">
    <property type="entry name" value="Serpin_sf"/>
</dbReference>
<keyword evidence="1" id="KW-0646">Protease inhibitor</keyword>
<dbReference type="InParanoid" id="D7EIU9"/>
<comment type="similarity">
    <text evidence="3">Belongs to the serpin family.</text>
</comment>
<dbReference type="InterPro" id="IPR023795">
    <property type="entry name" value="Serpin_CS"/>
</dbReference>
<reference evidence="6 7" key="1">
    <citation type="journal article" date="2008" name="Nature">
        <title>The genome of the model beetle and pest Tribolium castaneum.</title>
        <authorList>
            <consortium name="Tribolium Genome Sequencing Consortium"/>
            <person name="Richards S."/>
            <person name="Gibbs R.A."/>
            <person name="Weinstock G.M."/>
            <person name="Brown S.J."/>
            <person name="Denell R."/>
            <person name="Beeman R.W."/>
            <person name="Gibbs R."/>
            <person name="Beeman R.W."/>
            <person name="Brown S.J."/>
            <person name="Bucher G."/>
            <person name="Friedrich M."/>
            <person name="Grimmelikhuijzen C.J."/>
            <person name="Klingler M."/>
            <person name="Lorenzen M."/>
            <person name="Richards S."/>
            <person name="Roth S."/>
            <person name="Schroder R."/>
            <person name="Tautz D."/>
            <person name="Zdobnov E.M."/>
            <person name="Muzny D."/>
            <person name="Gibbs R.A."/>
            <person name="Weinstock G.M."/>
            <person name="Attaway T."/>
            <person name="Bell S."/>
            <person name="Buhay C.J."/>
            <person name="Chandrabose M.N."/>
            <person name="Chavez D."/>
            <person name="Clerk-Blankenburg K.P."/>
            <person name="Cree A."/>
            <person name="Dao M."/>
            <person name="Davis C."/>
            <person name="Chacko J."/>
            <person name="Dinh H."/>
            <person name="Dugan-Rocha S."/>
            <person name="Fowler G."/>
            <person name="Garner T.T."/>
            <person name="Garnes J."/>
            <person name="Gnirke A."/>
            <person name="Hawes A."/>
            <person name="Hernandez J."/>
            <person name="Hines S."/>
            <person name="Holder M."/>
            <person name="Hume J."/>
            <person name="Jhangiani S.N."/>
            <person name="Joshi V."/>
            <person name="Khan Z.M."/>
            <person name="Jackson L."/>
            <person name="Kovar C."/>
            <person name="Kowis A."/>
            <person name="Lee S."/>
            <person name="Lewis L.R."/>
            <person name="Margolis J."/>
            <person name="Morgan M."/>
            <person name="Nazareth L.V."/>
            <person name="Nguyen N."/>
            <person name="Okwuonu G."/>
            <person name="Parker D."/>
            <person name="Richards S."/>
            <person name="Ruiz S.J."/>
            <person name="Santibanez J."/>
            <person name="Savard J."/>
            <person name="Scherer S.E."/>
            <person name="Schneider B."/>
            <person name="Sodergren E."/>
            <person name="Tautz D."/>
            <person name="Vattahil S."/>
            <person name="Villasana D."/>
            <person name="White C.S."/>
            <person name="Wright R."/>
            <person name="Park Y."/>
            <person name="Beeman R.W."/>
            <person name="Lord J."/>
            <person name="Oppert B."/>
            <person name="Lorenzen M."/>
            <person name="Brown S."/>
            <person name="Wang L."/>
            <person name="Savard J."/>
            <person name="Tautz D."/>
            <person name="Richards S."/>
            <person name="Weinstock G."/>
            <person name="Gibbs R.A."/>
            <person name="Liu Y."/>
            <person name="Worley K."/>
            <person name="Weinstock G."/>
            <person name="Elsik C.G."/>
            <person name="Reese J.T."/>
            <person name="Elhaik E."/>
            <person name="Landan G."/>
            <person name="Graur D."/>
            <person name="Arensburger P."/>
            <person name="Atkinson P."/>
            <person name="Beeman R.W."/>
            <person name="Beidler J."/>
            <person name="Brown S.J."/>
            <person name="Demuth J.P."/>
            <person name="Drury D.W."/>
            <person name="Du Y.Z."/>
            <person name="Fujiwara H."/>
            <person name="Lorenzen M."/>
            <person name="Maselli V."/>
            <person name="Osanai M."/>
            <person name="Park Y."/>
            <person name="Robertson H.M."/>
            <person name="Tu Z."/>
            <person name="Wang J.J."/>
            <person name="Wang S."/>
            <person name="Richards S."/>
            <person name="Song H."/>
            <person name="Zhang L."/>
            <person name="Sodergren E."/>
            <person name="Werner D."/>
            <person name="Stanke M."/>
            <person name="Morgenstern B."/>
            <person name="Solovyev V."/>
            <person name="Kosarev P."/>
            <person name="Brown G."/>
            <person name="Chen H.C."/>
            <person name="Ermolaeva O."/>
            <person name="Hlavina W."/>
            <person name="Kapustin Y."/>
            <person name="Kiryutin B."/>
            <person name="Kitts P."/>
            <person name="Maglott D."/>
            <person name="Pruitt K."/>
            <person name="Sapojnikov V."/>
            <person name="Souvorov A."/>
            <person name="Mackey A.J."/>
            <person name="Waterhouse R.M."/>
            <person name="Wyder S."/>
            <person name="Zdobnov E.M."/>
            <person name="Zdobnov E.M."/>
            <person name="Wyder S."/>
            <person name="Kriventseva E.V."/>
            <person name="Kadowaki T."/>
            <person name="Bork P."/>
            <person name="Aranda M."/>
            <person name="Bao R."/>
            <person name="Beermann A."/>
            <person name="Berns N."/>
            <person name="Bolognesi R."/>
            <person name="Bonneton F."/>
            <person name="Bopp D."/>
            <person name="Brown S.J."/>
            <person name="Bucher G."/>
            <person name="Butts T."/>
            <person name="Chaumot A."/>
            <person name="Denell R.E."/>
            <person name="Ferrier D.E."/>
            <person name="Friedrich M."/>
            <person name="Gordon C.M."/>
            <person name="Jindra M."/>
            <person name="Klingler M."/>
            <person name="Lan Q."/>
            <person name="Lattorff H.M."/>
            <person name="Laudet V."/>
            <person name="von Levetsow C."/>
            <person name="Liu Z."/>
            <person name="Lutz R."/>
            <person name="Lynch J.A."/>
            <person name="da Fonseca R.N."/>
            <person name="Posnien N."/>
            <person name="Reuter R."/>
            <person name="Roth S."/>
            <person name="Savard J."/>
            <person name="Schinko J.B."/>
            <person name="Schmitt C."/>
            <person name="Schoppmeier M."/>
            <person name="Schroder R."/>
            <person name="Shippy T.D."/>
            <person name="Simonnet F."/>
            <person name="Marques-Souza H."/>
            <person name="Tautz D."/>
            <person name="Tomoyasu Y."/>
            <person name="Trauner J."/>
            <person name="Van der Zee M."/>
            <person name="Vervoort M."/>
            <person name="Wittkopp N."/>
            <person name="Wimmer E.A."/>
            <person name="Yang X."/>
            <person name="Jones A.K."/>
            <person name="Sattelle D.B."/>
            <person name="Ebert P.R."/>
            <person name="Nelson D."/>
            <person name="Scott J.G."/>
            <person name="Beeman R.W."/>
            <person name="Muthukrishnan S."/>
            <person name="Kramer K.J."/>
            <person name="Arakane Y."/>
            <person name="Beeman R.W."/>
            <person name="Zhu Q."/>
            <person name="Hogenkamp D."/>
            <person name="Dixit R."/>
            <person name="Oppert B."/>
            <person name="Jiang H."/>
            <person name="Zou Z."/>
            <person name="Marshall J."/>
            <person name="Elpidina E."/>
            <person name="Vinokurov K."/>
            <person name="Oppert C."/>
            <person name="Zou Z."/>
            <person name="Evans J."/>
            <person name="Lu Z."/>
            <person name="Zhao P."/>
            <person name="Sumathipala N."/>
            <person name="Altincicek B."/>
            <person name="Vilcinskas A."/>
            <person name="Williams M."/>
            <person name="Hultmark D."/>
            <person name="Hetru C."/>
            <person name="Jiang H."/>
            <person name="Grimmelikhuijzen C.J."/>
            <person name="Hauser F."/>
            <person name="Cazzamali G."/>
            <person name="Williamson M."/>
            <person name="Park Y."/>
            <person name="Li B."/>
            <person name="Tanaka Y."/>
            <person name="Predel R."/>
            <person name="Neupert S."/>
            <person name="Schachtner J."/>
            <person name="Verleyen P."/>
            <person name="Raible F."/>
            <person name="Bork P."/>
            <person name="Friedrich M."/>
            <person name="Walden K.K."/>
            <person name="Robertson H.M."/>
            <person name="Angeli S."/>
            <person name="Foret S."/>
            <person name="Bucher G."/>
            <person name="Schuetz S."/>
            <person name="Maleszka R."/>
            <person name="Wimmer E.A."/>
            <person name="Beeman R.W."/>
            <person name="Lorenzen M."/>
            <person name="Tomoyasu Y."/>
            <person name="Miller S.C."/>
            <person name="Grossmann D."/>
            <person name="Bucher G."/>
        </authorList>
    </citation>
    <scope>NUCLEOTIDE SEQUENCE [LARGE SCALE GENOMIC DNA]</scope>
    <source>
        <strain evidence="6 7">Georgia GA2</strain>
    </source>
</reference>
<dbReference type="InterPro" id="IPR042178">
    <property type="entry name" value="Serpin_sf_1"/>
</dbReference>
<dbReference type="InterPro" id="IPR042185">
    <property type="entry name" value="Serpin_sf_2"/>
</dbReference>
<dbReference type="PANTHER" id="PTHR11461">
    <property type="entry name" value="SERINE PROTEASE INHIBITOR, SERPIN"/>
    <property type="match status" value="1"/>
</dbReference>
<dbReference type="GO" id="GO:0004867">
    <property type="term" value="F:serine-type endopeptidase inhibitor activity"/>
    <property type="evidence" value="ECO:0007669"/>
    <property type="project" value="UniProtKB-KW"/>
</dbReference>
<evidence type="ECO:0000313" key="7">
    <source>
        <dbReference type="Proteomes" id="UP000007266"/>
    </source>
</evidence>
<dbReference type="SUPFAM" id="SSF56574">
    <property type="entry name" value="Serpins"/>
    <property type="match status" value="1"/>
</dbReference>
<proteinExistence type="inferred from homology"/>
<dbReference type="Gene3D" id="3.30.497.10">
    <property type="entry name" value="Antithrombin, subunit I, domain 2"/>
    <property type="match status" value="1"/>
</dbReference>
<dbReference type="GO" id="GO:0005615">
    <property type="term" value="C:extracellular space"/>
    <property type="evidence" value="ECO:0000318"/>
    <property type="project" value="GO_Central"/>
</dbReference>
<dbReference type="Pfam" id="PF00079">
    <property type="entry name" value="Serpin"/>
    <property type="match status" value="1"/>
</dbReference>
<dbReference type="SMART" id="SM00093">
    <property type="entry name" value="SERPIN"/>
    <property type="match status" value="1"/>
</dbReference>
<reference evidence="6 7" key="2">
    <citation type="journal article" date="2010" name="Nucleic Acids Res.">
        <title>BeetleBase in 2010: revisions to provide comprehensive genomic information for Tribolium castaneum.</title>
        <authorList>
            <person name="Kim H.S."/>
            <person name="Murphy T."/>
            <person name="Xia J."/>
            <person name="Caragea D."/>
            <person name="Park Y."/>
            <person name="Beeman R.W."/>
            <person name="Lorenzen M.D."/>
            <person name="Butcher S."/>
            <person name="Manak J.R."/>
            <person name="Brown S.J."/>
        </authorList>
    </citation>
    <scope>GENOME REANNOTATION</scope>
    <source>
        <strain evidence="6 7">Georgia GA2</strain>
    </source>
</reference>
<name>D7EIU9_TRICA</name>
<feature type="region of interest" description="Disordered" evidence="4">
    <location>
        <begin position="256"/>
        <end position="301"/>
    </location>
</feature>
<organism evidence="6 7">
    <name type="scientific">Tribolium castaneum</name>
    <name type="common">Red flour beetle</name>
    <dbReference type="NCBI Taxonomy" id="7070"/>
    <lineage>
        <taxon>Eukaryota</taxon>
        <taxon>Metazoa</taxon>
        <taxon>Ecdysozoa</taxon>
        <taxon>Arthropoda</taxon>
        <taxon>Hexapoda</taxon>
        <taxon>Insecta</taxon>
        <taxon>Pterygota</taxon>
        <taxon>Neoptera</taxon>
        <taxon>Endopterygota</taxon>
        <taxon>Coleoptera</taxon>
        <taxon>Polyphaga</taxon>
        <taxon>Cucujiformia</taxon>
        <taxon>Tenebrionidae</taxon>
        <taxon>Tenebrionidae incertae sedis</taxon>
        <taxon>Tribolium</taxon>
    </lineage>
</organism>
<keyword evidence="7" id="KW-1185">Reference proteome</keyword>
<dbReference type="InterPro" id="IPR023796">
    <property type="entry name" value="Serpin_dom"/>
</dbReference>
<evidence type="ECO:0000256" key="1">
    <source>
        <dbReference type="ARBA" id="ARBA00022690"/>
    </source>
</evidence>
<evidence type="ECO:0000313" key="6">
    <source>
        <dbReference type="EMBL" id="EFA12384.1"/>
    </source>
</evidence>
<dbReference type="Proteomes" id="UP000007266">
    <property type="component" value="Linkage group 10"/>
</dbReference>
<dbReference type="OMA" id="YNGHVEE"/>
<evidence type="ECO:0000256" key="2">
    <source>
        <dbReference type="ARBA" id="ARBA00022900"/>
    </source>
</evidence>
<feature type="compositionally biased region" description="Low complexity" evidence="4">
    <location>
        <begin position="277"/>
        <end position="301"/>
    </location>
</feature>
<protein>
    <submittedName>
        <fullName evidence="6">Serpin peptidase inhibitor 2</fullName>
    </submittedName>
</protein>
<gene>
    <name evidence="6" type="primary">AUGUSTUS-3.0.2_02085</name>
    <name evidence="6" type="ORF">TcasGA2_TC002085</name>
</gene>
<feature type="domain" description="Serpin" evidence="5">
    <location>
        <begin position="759"/>
        <end position="1174"/>
    </location>
</feature>
<sequence>MWRLLLLALLAAAEDNKDKDRTVLGSSVVTSVSVIMDAGNGSKIYTDAVGKPVSKPQVATDVASPIELLNPDRYEFYTFDDAGDLVKRLMTLEEIHDIIATGDDDVTLDAFMPEKRVNDVVNNVQNVLKEEIKQHKNPEKPEFDTPDVSDSWSMILPAIFGNSGADIKPEPPTSHVTPDTVLVMATTEQISTTQKVNTLQTSSTSTTTTSTTSSTPLINVEIITNSNSTTERSDNVSPVVEIKPQHESEFKNNVRKGTKRPFPVKSTTFKPLRRPTRTTTLTEAPSTTTTTTTTPATTTEPVSETIVPDAGAQFEKILPETTTITTVPTTTTPPTTTELDRKTIVPQFEKIALETTTTTEPETTSTEMPSTTKVVPETTTTTTPTTTQQETSTYGTFSTFFLVSDTKNQSEPDLSTLGTEYVTVKTLSTNTTESTVPDLEQFLLTSTNIYEINSQLSDSTTEEKTETTEASEKFLIRLTNPTEVPTTTTDQTFIETIEQLISQAVGTSGPYVEAQKEASMVEEMMKNGGNKTMEEVMAETATAGSSLLDMVPTKVVPTTMDLSESVDSLLSQVLQVSTTLEPETTTVVPTVVPPESHIINITIIRNEPKPAKADLSLEMEYDAMLDEMRKNGTFDDSTMPKNGSLVETTTIDSTMPQNGTLVETTTIDSTTTFDSTTTEETIESSTTPSIEITINEKNESGATWTLVSTLAPPTSTPPAVDLVPKPLQGFGLEDSTAHLDTDIYQFVQLCNELAFGFWKSVTNGLSTARSVVVSPFAATSLLAMVFLGARGATSGEMNEILKLDDMVTFNPHLIFKNVSESIEVGPESGVAVSAIVRELYSDRSKGKLLGFYKERVRQFYDGHVEEASFREIGDVIRRRTNLLVKKHTDGRIGEFLKDGSLVAKPPLAGVSVSIFQTDCSHGSTEGRDGELHFVVLPSLRQRRLIPIPATVYRSGFLAGYEPSLDATAAALGSKDATISTIFIIPGQQGVTAPGDGLSRLEKRLVESSFKKGAWSRLLRSLIPRPGLELQIPRFQHRSLVNATQSLKRMGLHELFDAQKADLKGLNGAAHELYLSDVVQLNEFATCGEGRIGEGHHKEVYPATAERRSLDWEDYQRAFHDPLHDPRYLDLPLAQRPRQARLPETPRLRFDRPFLYFVRHNPSGLILHMGRFHPRLLP</sequence>
<accession>D7EIU9</accession>
<dbReference type="HOGENOM" id="CLU_251964_0_0_1"/>
<dbReference type="EMBL" id="KQ971380">
    <property type="protein sequence ID" value="EFA12384.1"/>
    <property type="molecule type" value="Genomic_DNA"/>
</dbReference>
<dbReference type="PROSITE" id="PS00284">
    <property type="entry name" value="SERPIN"/>
    <property type="match status" value="1"/>
</dbReference>
<dbReference type="PhylomeDB" id="D7EIU9"/>